<name>A0A2L2TA93_9HYPO</name>
<organism evidence="2 3">
    <name type="scientific">Fusarium venenatum</name>
    <dbReference type="NCBI Taxonomy" id="56646"/>
    <lineage>
        <taxon>Eukaryota</taxon>
        <taxon>Fungi</taxon>
        <taxon>Dikarya</taxon>
        <taxon>Ascomycota</taxon>
        <taxon>Pezizomycotina</taxon>
        <taxon>Sordariomycetes</taxon>
        <taxon>Hypocreomycetidae</taxon>
        <taxon>Hypocreales</taxon>
        <taxon>Nectriaceae</taxon>
        <taxon>Fusarium</taxon>
    </lineage>
</organism>
<evidence type="ECO:0000256" key="1">
    <source>
        <dbReference type="SAM" id="MobiDB-lite"/>
    </source>
</evidence>
<feature type="region of interest" description="Disordered" evidence="1">
    <location>
        <begin position="34"/>
        <end position="83"/>
    </location>
</feature>
<feature type="compositionally biased region" description="Basic and acidic residues" evidence="1">
    <location>
        <begin position="63"/>
        <end position="83"/>
    </location>
</feature>
<dbReference type="AlphaFoldDB" id="A0A2L2TA93"/>
<reference evidence="3" key="1">
    <citation type="submission" date="2014-10" db="EMBL/GenBank/DDBJ databases">
        <authorList>
            <person name="King R."/>
        </authorList>
    </citation>
    <scope>NUCLEOTIDE SEQUENCE [LARGE SCALE GENOMIC DNA]</scope>
    <source>
        <strain evidence="3">A3/5</strain>
    </source>
</reference>
<evidence type="ECO:0000313" key="2">
    <source>
        <dbReference type="EMBL" id="CEI67862.1"/>
    </source>
</evidence>
<sequence length="83" mass="9224">MLSQRRASRLTLDPRNSAPQAYVLFDTKTERTAAYSQQDCDNNGEESDKAANHRGLSPFARPSRQDGEWDDDLSHATEVKAAG</sequence>
<keyword evidence="3" id="KW-1185">Reference proteome</keyword>
<proteinExistence type="predicted"/>
<accession>A0A2L2TA93</accession>
<protein>
    <submittedName>
        <fullName evidence="2">Uncharacterized protein</fullName>
    </submittedName>
</protein>
<feature type="region of interest" description="Disordered" evidence="1">
    <location>
        <begin position="1"/>
        <end position="22"/>
    </location>
</feature>
<dbReference type="Proteomes" id="UP000245910">
    <property type="component" value="Chromosome III"/>
</dbReference>
<evidence type="ECO:0000313" key="3">
    <source>
        <dbReference type="Proteomes" id="UP000245910"/>
    </source>
</evidence>
<dbReference type="EMBL" id="LN649231">
    <property type="protein sequence ID" value="CEI67862.1"/>
    <property type="molecule type" value="Genomic_DNA"/>
</dbReference>